<feature type="transmembrane region" description="Helical" evidence="12">
    <location>
        <begin position="57"/>
        <end position="78"/>
    </location>
</feature>
<keyword evidence="7 12" id="KW-1133">Transmembrane helix</keyword>
<comment type="subunit">
    <text evidence="3">Homotetramer.</text>
</comment>
<feature type="transmembrane region" description="Helical" evidence="12">
    <location>
        <begin position="173"/>
        <end position="194"/>
    </location>
</feature>
<feature type="transmembrane region" description="Helical" evidence="12">
    <location>
        <begin position="26"/>
        <end position="45"/>
    </location>
</feature>
<dbReference type="InterPro" id="IPR000425">
    <property type="entry name" value="MIP"/>
</dbReference>
<evidence type="ECO:0000256" key="7">
    <source>
        <dbReference type="ARBA" id="ARBA00022989"/>
    </source>
</evidence>
<dbReference type="PRINTS" id="PR00783">
    <property type="entry name" value="MINTRINSICP"/>
</dbReference>
<keyword evidence="6" id="KW-0677">Repeat</keyword>
<sequence>MTESAGVKQIVGVSDITENRNIWRMLVAEFLGTFFLVAIGIGSTTGWTDYSPTLTQIAFTFGLVVATLAQAFGHVSGCHINPAVTIGLMVTGDVSILKAAFYIVSQCIGAIAGAAVIKAATPSEVVGGLGVTGIAPGLSAGQGVLIEALITFILVFVVHGVCDNRRSDIKGSAPLAIGLSITAGHLAAIKYTGASMNPARSFGPAVVMGNYTDLWVYWVGPIVGGIVAGAMYRLFFKTTYAPPADTDDIVGVPVSTAFSFTAGQEKEELTRPSPTEEGIDRRRVASEEE</sequence>
<accession>A0A2M4CV65</accession>
<dbReference type="InterPro" id="IPR022357">
    <property type="entry name" value="MIP_CS"/>
</dbReference>
<dbReference type="InterPro" id="IPR023271">
    <property type="entry name" value="Aquaporin-like"/>
</dbReference>
<name>A0A2M4CV65_ANODA</name>
<keyword evidence="4 10" id="KW-0813">Transport</keyword>
<organism evidence="13">
    <name type="scientific">Anopheles darlingi</name>
    <name type="common">Mosquito</name>
    <dbReference type="NCBI Taxonomy" id="43151"/>
    <lineage>
        <taxon>Eukaryota</taxon>
        <taxon>Metazoa</taxon>
        <taxon>Ecdysozoa</taxon>
        <taxon>Arthropoda</taxon>
        <taxon>Hexapoda</taxon>
        <taxon>Insecta</taxon>
        <taxon>Pterygota</taxon>
        <taxon>Neoptera</taxon>
        <taxon>Endopterygota</taxon>
        <taxon>Diptera</taxon>
        <taxon>Nematocera</taxon>
        <taxon>Culicoidea</taxon>
        <taxon>Culicidae</taxon>
        <taxon>Anophelinae</taxon>
        <taxon>Anopheles</taxon>
    </lineage>
</organism>
<dbReference type="PROSITE" id="PS00221">
    <property type="entry name" value="MIP"/>
    <property type="match status" value="1"/>
</dbReference>
<feature type="region of interest" description="Disordered" evidence="11">
    <location>
        <begin position="263"/>
        <end position="289"/>
    </location>
</feature>
<dbReference type="InterPro" id="IPR034294">
    <property type="entry name" value="Aquaporin_transptr"/>
</dbReference>
<feature type="compositionally biased region" description="Basic and acidic residues" evidence="11">
    <location>
        <begin position="278"/>
        <end position="289"/>
    </location>
</feature>
<dbReference type="PANTHER" id="PTHR19139">
    <property type="entry name" value="AQUAPORIN TRANSPORTER"/>
    <property type="match status" value="1"/>
</dbReference>
<dbReference type="EMBL" id="GGFL01005059">
    <property type="protein sequence ID" value="MBW69237.1"/>
    <property type="molecule type" value="Transcribed_RNA"/>
</dbReference>
<evidence type="ECO:0000256" key="5">
    <source>
        <dbReference type="ARBA" id="ARBA00022692"/>
    </source>
</evidence>
<dbReference type="GO" id="GO:0048878">
    <property type="term" value="P:chemical homeostasis"/>
    <property type="evidence" value="ECO:0007669"/>
    <property type="project" value="UniProtKB-ARBA"/>
</dbReference>
<comment type="similarity">
    <text evidence="2 10">Belongs to the MIP/aquaporin (TC 1.A.8) family.</text>
</comment>
<dbReference type="PANTHER" id="PTHR19139:SF291">
    <property type="entry name" value="AQUAPORIN"/>
    <property type="match status" value="1"/>
</dbReference>
<evidence type="ECO:0000256" key="2">
    <source>
        <dbReference type="ARBA" id="ARBA00006175"/>
    </source>
</evidence>
<evidence type="ECO:0000256" key="11">
    <source>
        <dbReference type="SAM" id="MobiDB-lite"/>
    </source>
</evidence>
<dbReference type="AlphaFoldDB" id="A0A2M4CV65"/>
<dbReference type="FunFam" id="1.20.1080.10:FF:000009">
    <property type="entry name" value="aquaporin-4 isoform X1"/>
    <property type="match status" value="1"/>
</dbReference>
<dbReference type="CDD" id="cd00333">
    <property type="entry name" value="MIP"/>
    <property type="match status" value="1"/>
</dbReference>
<evidence type="ECO:0000256" key="9">
    <source>
        <dbReference type="ARBA" id="ARBA00056455"/>
    </source>
</evidence>
<dbReference type="Pfam" id="PF00230">
    <property type="entry name" value="MIP"/>
    <property type="match status" value="1"/>
</dbReference>
<dbReference type="PRINTS" id="PR02016">
    <property type="entry name" value="AQUAPORIN4"/>
</dbReference>
<dbReference type="GO" id="GO:0005886">
    <property type="term" value="C:plasma membrane"/>
    <property type="evidence" value="ECO:0007669"/>
    <property type="project" value="UniProtKB-ARBA"/>
</dbReference>
<evidence type="ECO:0000256" key="4">
    <source>
        <dbReference type="ARBA" id="ARBA00022448"/>
    </source>
</evidence>
<evidence type="ECO:0000256" key="3">
    <source>
        <dbReference type="ARBA" id="ARBA00011881"/>
    </source>
</evidence>
<keyword evidence="8 12" id="KW-0472">Membrane</keyword>
<evidence type="ECO:0000313" key="13">
    <source>
        <dbReference type="EMBL" id="MBW69237.1"/>
    </source>
</evidence>
<dbReference type="VEuPathDB" id="VectorBase:ADAR2_002310"/>
<protein>
    <submittedName>
        <fullName evidence="13">Putative aquaporin</fullName>
    </submittedName>
</protein>
<feature type="transmembrane region" description="Helical" evidence="12">
    <location>
        <begin position="214"/>
        <end position="235"/>
    </location>
</feature>
<comment type="subcellular location">
    <subcellularLocation>
        <location evidence="1">Membrane</location>
        <topology evidence="1">Multi-pass membrane protein</topology>
    </subcellularLocation>
</comment>
<evidence type="ECO:0000256" key="8">
    <source>
        <dbReference type="ARBA" id="ARBA00023136"/>
    </source>
</evidence>
<dbReference type="SUPFAM" id="SSF81338">
    <property type="entry name" value="Aquaporin-like"/>
    <property type="match status" value="1"/>
</dbReference>
<reference evidence="13" key="1">
    <citation type="submission" date="2018-01" db="EMBL/GenBank/DDBJ databases">
        <title>An insight into the sialome of Amazonian anophelines.</title>
        <authorList>
            <person name="Ribeiro J.M."/>
            <person name="Scarpassa V."/>
            <person name="Calvo E."/>
        </authorList>
    </citation>
    <scope>NUCLEOTIDE SEQUENCE</scope>
</reference>
<proteinExistence type="inferred from homology"/>
<feature type="transmembrane region" description="Helical" evidence="12">
    <location>
        <begin position="140"/>
        <end position="161"/>
    </location>
</feature>
<evidence type="ECO:0000256" key="6">
    <source>
        <dbReference type="ARBA" id="ARBA00022737"/>
    </source>
</evidence>
<dbReference type="VEuPathDB" id="VectorBase:ADAC002535"/>
<evidence type="ECO:0000256" key="12">
    <source>
        <dbReference type="SAM" id="Phobius"/>
    </source>
</evidence>
<dbReference type="Gene3D" id="1.20.1080.10">
    <property type="entry name" value="Glycerol uptake facilitator protein"/>
    <property type="match status" value="1"/>
</dbReference>
<comment type="function">
    <text evidence="9">Forms a water-specific channel.</text>
</comment>
<dbReference type="VEuPathDB" id="VectorBase:ADAC000527"/>
<keyword evidence="5 10" id="KW-0812">Transmembrane</keyword>
<feature type="transmembrane region" description="Helical" evidence="12">
    <location>
        <begin position="99"/>
        <end position="120"/>
    </location>
</feature>
<evidence type="ECO:0000256" key="1">
    <source>
        <dbReference type="ARBA" id="ARBA00004141"/>
    </source>
</evidence>
<dbReference type="NCBIfam" id="TIGR00861">
    <property type="entry name" value="MIP"/>
    <property type="match status" value="1"/>
</dbReference>
<dbReference type="GO" id="GO:0015250">
    <property type="term" value="F:water channel activity"/>
    <property type="evidence" value="ECO:0007669"/>
    <property type="project" value="UniProtKB-ARBA"/>
</dbReference>
<evidence type="ECO:0000256" key="10">
    <source>
        <dbReference type="RuleBase" id="RU000477"/>
    </source>
</evidence>